<dbReference type="AlphaFoldDB" id="A0A2G2YG28"/>
<dbReference type="Gene3D" id="3.40.50.2300">
    <property type="match status" value="1"/>
</dbReference>
<dbReference type="Gene3D" id="1.10.10.60">
    <property type="entry name" value="Homeodomain-like"/>
    <property type="match status" value="1"/>
</dbReference>
<dbReference type="PANTHER" id="PTHR43874">
    <property type="entry name" value="TWO-COMPONENT RESPONSE REGULATOR"/>
    <property type="match status" value="1"/>
</dbReference>
<name>A0A2G2YG28_CAPAN</name>
<evidence type="ECO:0000256" key="2">
    <source>
        <dbReference type="ARBA" id="ARBA00023015"/>
    </source>
</evidence>
<feature type="domain" description="Response regulatory" evidence="5">
    <location>
        <begin position="20"/>
        <end position="135"/>
    </location>
</feature>
<evidence type="ECO:0000313" key="6">
    <source>
        <dbReference type="EMBL" id="PHT68704.1"/>
    </source>
</evidence>
<dbReference type="Proteomes" id="UP000222542">
    <property type="component" value="Unassembled WGS sequence"/>
</dbReference>
<accession>A0A2G2YG28</accession>
<evidence type="ECO:0000256" key="4">
    <source>
        <dbReference type="PROSITE-ProRule" id="PRU00169"/>
    </source>
</evidence>
<comment type="caution">
    <text evidence="6">The sequence shown here is derived from an EMBL/GenBank/DDBJ whole genome shotgun (WGS) entry which is preliminary data.</text>
</comment>
<proteinExistence type="predicted"/>
<evidence type="ECO:0000256" key="1">
    <source>
        <dbReference type="ARBA" id="ARBA00023012"/>
    </source>
</evidence>
<reference evidence="6 7" key="2">
    <citation type="journal article" date="2017" name="Genome Biol.">
        <title>New reference genome sequences of hot pepper reveal the massive evolution of plant disease-resistance genes by retroduplication.</title>
        <authorList>
            <person name="Kim S."/>
            <person name="Park J."/>
            <person name="Yeom S.I."/>
            <person name="Kim Y.M."/>
            <person name="Seo E."/>
            <person name="Kim K.T."/>
            <person name="Kim M.S."/>
            <person name="Lee J.M."/>
            <person name="Cheong K."/>
            <person name="Shin H.S."/>
            <person name="Kim S.B."/>
            <person name="Han K."/>
            <person name="Lee J."/>
            <person name="Park M."/>
            <person name="Lee H.A."/>
            <person name="Lee H.Y."/>
            <person name="Lee Y."/>
            <person name="Oh S."/>
            <person name="Lee J.H."/>
            <person name="Choi E."/>
            <person name="Choi E."/>
            <person name="Lee S.E."/>
            <person name="Jeon J."/>
            <person name="Kim H."/>
            <person name="Choi G."/>
            <person name="Song H."/>
            <person name="Lee J."/>
            <person name="Lee S.C."/>
            <person name="Kwon J.K."/>
            <person name="Lee H.Y."/>
            <person name="Koo N."/>
            <person name="Hong Y."/>
            <person name="Kim R.W."/>
            <person name="Kang W.H."/>
            <person name="Huh J.H."/>
            <person name="Kang B.C."/>
            <person name="Yang T.J."/>
            <person name="Lee Y.H."/>
            <person name="Bennetzen J.L."/>
            <person name="Choi D."/>
        </authorList>
    </citation>
    <scope>NUCLEOTIDE SEQUENCE [LARGE SCALE GENOMIC DNA]</scope>
    <source>
        <strain evidence="7">cv. CM334</strain>
    </source>
</reference>
<dbReference type="SUPFAM" id="SSF52172">
    <property type="entry name" value="CheY-like"/>
    <property type="match status" value="1"/>
</dbReference>
<dbReference type="Pfam" id="PF00072">
    <property type="entry name" value="Response_reg"/>
    <property type="match status" value="1"/>
</dbReference>
<keyword evidence="3" id="KW-0804">Transcription</keyword>
<dbReference type="InterPro" id="IPR001789">
    <property type="entry name" value="Sig_transdc_resp-reg_receiver"/>
</dbReference>
<organism evidence="6 7">
    <name type="scientific">Capsicum annuum</name>
    <name type="common">Capsicum pepper</name>
    <dbReference type="NCBI Taxonomy" id="4072"/>
    <lineage>
        <taxon>Eukaryota</taxon>
        <taxon>Viridiplantae</taxon>
        <taxon>Streptophyta</taxon>
        <taxon>Embryophyta</taxon>
        <taxon>Tracheophyta</taxon>
        <taxon>Spermatophyta</taxon>
        <taxon>Magnoliopsida</taxon>
        <taxon>eudicotyledons</taxon>
        <taxon>Gunneridae</taxon>
        <taxon>Pentapetalae</taxon>
        <taxon>asterids</taxon>
        <taxon>lamiids</taxon>
        <taxon>Solanales</taxon>
        <taxon>Solanaceae</taxon>
        <taxon>Solanoideae</taxon>
        <taxon>Capsiceae</taxon>
        <taxon>Capsicum</taxon>
    </lineage>
</organism>
<evidence type="ECO:0000313" key="7">
    <source>
        <dbReference type="Proteomes" id="UP000222542"/>
    </source>
</evidence>
<protein>
    <recommendedName>
        <fullName evidence="5">Response regulatory domain-containing protein</fullName>
    </recommendedName>
</protein>
<gene>
    <name evidence="6" type="ORF">T459_28191</name>
</gene>
<keyword evidence="1" id="KW-0902">Two-component regulatory system</keyword>
<keyword evidence="2" id="KW-0805">Transcription regulation</keyword>
<dbReference type="EMBL" id="AYRZ02000011">
    <property type="protein sequence ID" value="PHT68704.1"/>
    <property type="molecule type" value="Genomic_DNA"/>
</dbReference>
<dbReference type="GO" id="GO:0009736">
    <property type="term" value="P:cytokinin-activated signaling pathway"/>
    <property type="evidence" value="ECO:0007669"/>
    <property type="project" value="InterPro"/>
</dbReference>
<dbReference type="PANTHER" id="PTHR43874:SF87">
    <property type="entry name" value="HTH MYB-TYPE DOMAIN-CONTAINING PROTEIN"/>
    <property type="match status" value="1"/>
</dbReference>
<reference evidence="6 7" key="1">
    <citation type="journal article" date="2014" name="Nat. Genet.">
        <title>Genome sequence of the hot pepper provides insights into the evolution of pungency in Capsicum species.</title>
        <authorList>
            <person name="Kim S."/>
            <person name="Park M."/>
            <person name="Yeom S.I."/>
            <person name="Kim Y.M."/>
            <person name="Lee J.M."/>
            <person name="Lee H.A."/>
            <person name="Seo E."/>
            <person name="Choi J."/>
            <person name="Cheong K."/>
            <person name="Kim K.T."/>
            <person name="Jung K."/>
            <person name="Lee G.W."/>
            <person name="Oh S.K."/>
            <person name="Bae C."/>
            <person name="Kim S.B."/>
            <person name="Lee H.Y."/>
            <person name="Kim S.Y."/>
            <person name="Kim M.S."/>
            <person name="Kang B.C."/>
            <person name="Jo Y.D."/>
            <person name="Yang H.B."/>
            <person name="Jeong H.J."/>
            <person name="Kang W.H."/>
            <person name="Kwon J.K."/>
            <person name="Shin C."/>
            <person name="Lim J.Y."/>
            <person name="Park J.H."/>
            <person name="Huh J.H."/>
            <person name="Kim J.S."/>
            <person name="Kim B.D."/>
            <person name="Cohen O."/>
            <person name="Paran I."/>
            <person name="Suh M.C."/>
            <person name="Lee S.B."/>
            <person name="Kim Y.K."/>
            <person name="Shin Y."/>
            <person name="Noh S.J."/>
            <person name="Park J."/>
            <person name="Seo Y.S."/>
            <person name="Kwon S.Y."/>
            <person name="Kim H.A."/>
            <person name="Park J.M."/>
            <person name="Kim H.J."/>
            <person name="Choi S.B."/>
            <person name="Bosland P.W."/>
            <person name="Reeves G."/>
            <person name="Jo S.H."/>
            <person name="Lee B.W."/>
            <person name="Cho H.T."/>
            <person name="Choi H.S."/>
            <person name="Lee M.S."/>
            <person name="Yu Y."/>
            <person name="Do Choi Y."/>
            <person name="Park B.S."/>
            <person name="van Deynze A."/>
            <person name="Ashrafi H."/>
            <person name="Hill T."/>
            <person name="Kim W.T."/>
            <person name="Pai H.S."/>
            <person name="Ahn H.K."/>
            <person name="Yeam I."/>
            <person name="Giovannoni J.J."/>
            <person name="Rose J.K."/>
            <person name="Sorensen I."/>
            <person name="Lee S.J."/>
            <person name="Kim R.W."/>
            <person name="Choi I.Y."/>
            <person name="Choi B.S."/>
            <person name="Lim J.S."/>
            <person name="Lee Y.H."/>
            <person name="Choi D."/>
        </authorList>
    </citation>
    <scope>NUCLEOTIDE SEQUENCE [LARGE SCALE GENOMIC DNA]</scope>
    <source>
        <strain evidence="7">cv. CM334</strain>
    </source>
</reference>
<dbReference type="InterPro" id="IPR045279">
    <property type="entry name" value="ARR-like"/>
</dbReference>
<dbReference type="InterPro" id="IPR011006">
    <property type="entry name" value="CheY-like_superfamily"/>
</dbReference>
<evidence type="ECO:0000259" key="5">
    <source>
        <dbReference type="PROSITE" id="PS50110"/>
    </source>
</evidence>
<dbReference type="PROSITE" id="PS50110">
    <property type="entry name" value="RESPONSE_REGULATORY"/>
    <property type="match status" value="1"/>
</dbReference>
<sequence length="540" mass="61932">MDDKGLGNTISIPSCARGLRIFVVDPDTSSLLHTATILEDQSYKVTTIEFPNIALSLIQEKEDQYDLVIVEVDMPEMDGFTFLKHIIRETDIPIILMSQKANLEMGKRALEGGACFFGTKPSRVKDLINVWQHIFHNKVKAMLEKVNKRRLTSQEEESFTEQNKRKCRQVNMEEKKKEEAEVHINNLEQKQRLIWTPQLHLKFLKAVDALGGEKSTMAANNLDATFDRINDNIKDTKWHVERLRQLVSTLIPTNPKPKTKHLAMRASRRKRSREDQTLVVSTKALVDPLDDEIDSSRKNNLCPSNARPYNSSKAPLPIDEGIHTLVDPCANQGKCILVCEFSTTSEDVNEDQLTHEYILLLEHICGMREKSQVSDGAYRVDLYGAYDSLNILCGKTLASSFVHRDHVYGNIEIPSLQIIVEAEIDDTEWVKSKLEQLSLIDEKRLTAVCFGQLYQQRMARSYNKKGNMKSFERSDKRLRYDEVPRFIVLDKASDLLQTWYNNMTDYGQGVVYKHLGFLRSLLNVEPRKDVIEALVQFGIR</sequence>
<dbReference type="SMART" id="SM00448">
    <property type="entry name" value="REC"/>
    <property type="match status" value="1"/>
</dbReference>
<evidence type="ECO:0000256" key="3">
    <source>
        <dbReference type="ARBA" id="ARBA00023163"/>
    </source>
</evidence>
<comment type="caution">
    <text evidence="4">Lacks conserved residue(s) required for the propagation of feature annotation.</text>
</comment>
<dbReference type="Gramene" id="PHT68704">
    <property type="protein sequence ID" value="PHT68704"/>
    <property type="gene ID" value="T459_28191"/>
</dbReference>
<keyword evidence="7" id="KW-1185">Reference proteome</keyword>
<dbReference type="GO" id="GO:0000160">
    <property type="term" value="P:phosphorelay signal transduction system"/>
    <property type="evidence" value="ECO:0007669"/>
    <property type="project" value="UniProtKB-KW"/>
</dbReference>